<feature type="transmembrane region" description="Helical" evidence="1">
    <location>
        <begin position="43"/>
        <end position="61"/>
    </location>
</feature>
<gene>
    <name evidence="2" type="ORF">D9611_007616</name>
</gene>
<accession>A0A8H5BY81</accession>
<feature type="transmembrane region" description="Helical" evidence="1">
    <location>
        <begin position="163"/>
        <end position="184"/>
    </location>
</feature>
<organism evidence="2 3">
    <name type="scientific">Ephemerocybe angulata</name>
    <dbReference type="NCBI Taxonomy" id="980116"/>
    <lineage>
        <taxon>Eukaryota</taxon>
        <taxon>Fungi</taxon>
        <taxon>Dikarya</taxon>
        <taxon>Basidiomycota</taxon>
        <taxon>Agaricomycotina</taxon>
        <taxon>Agaricomycetes</taxon>
        <taxon>Agaricomycetidae</taxon>
        <taxon>Agaricales</taxon>
        <taxon>Agaricineae</taxon>
        <taxon>Psathyrellaceae</taxon>
        <taxon>Ephemerocybe</taxon>
    </lineage>
</organism>
<keyword evidence="1" id="KW-0472">Membrane</keyword>
<name>A0A8H5BY81_9AGAR</name>
<feature type="transmembrane region" description="Helical" evidence="1">
    <location>
        <begin position="81"/>
        <end position="101"/>
    </location>
</feature>
<dbReference type="PANTHER" id="PTHR28026:SF9">
    <property type="entry name" value="2-HYDROXY-PALMITIC ACID DIOXYGENASE MPO1"/>
    <property type="match status" value="1"/>
</dbReference>
<evidence type="ECO:0000313" key="2">
    <source>
        <dbReference type="EMBL" id="KAF5331665.1"/>
    </source>
</evidence>
<dbReference type="Pfam" id="PF06127">
    <property type="entry name" value="Mpo1-like"/>
    <property type="match status" value="1"/>
</dbReference>
<dbReference type="AlphaFoldDB" id="A0A8H5BY81"/>
<sequence>MSSFFNVDKQVTPVFYARNILLLTRYISKLTFYGAYHSNKVNVLIHIVCVPFILWSAYALAAPAPVPEFFPKIHYVINEYLVFDLNWPAVAAAAYLGYYFVLEPFAALLYAPQITLSLLSATAFSYKPNHALYAGALHAFTWIAQFYGHGVHEGRAPALLDNLVGAIVLAPFFVHLEILFKLGYRPEMHKRINNAIGKEVTRIRREAGDKRRAKAQ</sequence>
<keyword evidence="3" id="KW-1185">Reference proteome</keyword>
<keyword evidence="1" id="KW-0812">Transmembrane</keyword>
<evidence type="ECO:0008006" key="4">
    <source>
        <dbReference type="Google" id="ProtNLM"/>
    </source>
</evidence>
<keyword evidence="1" id="KW-1133">Transmembrane helix</keyword>
<comment type="caution">
    <text evidence="2">The sequence shown here is derived from an EMBL/GenBank/DDBJ whole genome shotgun (WGS) entry which is preliminary data.</text>
</comment>
<dbReference type="OrthoDB" id="2124888at2759"/>
<dbReference type="EMBL" id="JAACJK010000113">
    <property type="protein sequence ID" value="KAF5331665.1"/>
    <property type="molecule type" value="Genomic_DNA"/>
</dbReference>
<dbReference type="PANTHER" id="PTHR28026">
    <property type="entry name" value="DUF962 DOMAIN PROTEIN (AFU_ORTHOLOGUE AFUA_8G05310)"/>
    <property type="match status" value="1"/>
</dbReference>
<evidence type="ECO:0000313" key="3">
    <source>
        <dbReference type="Proteomes" id="UP000541558"/>
    </source>
</evidence>
<protein>
    <recommendedName>
        <fullName evidence="4">DUF962-domain-containing protein</fullName>
    </recommendedName>
</protein>
<feature type="transmembrane region" description="Helical" evidence="1">
    <location>
        <begin position="131"/>
        <end position="151"/>
    </location>
</feature>
<dbReference type="GO" id="GO:0005783">
    <property type="term" value="C:endoplasmic reticulum"/>
    <property type="evidence" value="ECO:0007669"/>
    <property type="project" value="TreeGrafter"/>
</dbReference>
<dbReference type="Proteomes" id="UP000541558">
    <property type="component" value="Unassembled WGS sequence"/>
</dbReference>
<evidence type="ECO:0000256" key="1">
    <source>
        <dbReference type="SAM" id="Phobius"/>
    </source>
</evidence>
<reference evidence="2 3" key="1">
    <citation type="journal article" date="2020" name="ISME J.">
        <title>Uncovering the hidden diversity of litter-decomposition mechanisms in mushroom-forming fungi.</title>
        <authorList>
            <person name="Floudas D."/>
            <person name="Bentzer J."/>
            <person name="Ahren D."/>
            <person name="Johansson T."/>
            <person name="Persson P."/>
            <person name="Tunlid A."/>
        </authorList>
    </citation>
    <scope>NUCLEOTIDE SEQUENCE [LARGE SCALE GENOMIC DNA]</scope>
    <source>
        <strain evidence="2 3">CBS 175.51</strain>
    </source>
</reference>
<proteinExistence type="predicted"/>
<dbReference type="InterPro" id="IPR009305">
    <property type="entry name" value="Mpo1-like"/>
</dbReference>
<dbReference type="GO" id="GO:0046521">
    <property type="term" value="P:sphingoid catabolic process"/>
    <property type="evidence" value="ECO:0007669"/>
    <property type="project" value="TreeGrafter"/>
</dbReference>
<dbReference type="GO" id="GO:0016020">
    <property type="term" value="C:membrane"/>
    <property type="evidence" value="ECO:0007669"/>
    <property type="project" value="GOC"/>
</dbReference>